<feature type="binding site" evidence="7">
    <location>
        <position position="274"/>
    </location>
    <ligand>
        <name>FMN</name>
        <dbReference type="ChEBI" id="CHEBI:58210"/>
    </ligand>
</feature>
<dbReference type="Proteomes" id="UP000198877">
    <property type="component" value="Unassembled WGS sequence"/>
</dbReference>
<keyword evidence="3 7" id="KW-0288">FMN</keyword>
<feature type="binding site" evidence="7">
    <location>
        <begin position="79"/>
        <end position="81"/>
    </location>
    <ligand>
        <name>FMN</name>
        <dbReference type="ChEBI" id="CHEBI:58210"/>
    </ligand>
</feature>
<dbReference type="FunFam" id="3.20.20.70:FF:000029">
    <property type="entry name" value="L-lactate dehydrogenase"/>
    <property type="match status" value="1"/>
</dbReference>
<reference evidence="10" key="1">
    <citation type="submission" date="2016-10" db="EMBL/GenBank/DDBJ databases">
        <authorList>
            <person name="Varghese N."/>
            <person name="Submissions S."/>
        </authorList>
    </citation>
    <scope>NUCLEOTIDE SEQUENCE [LARGE SCALE GENOMIC DNA]</scope>
    <source>
        <strain evidence="10">CL127</strain>
    </source>
</reference>
<feature type="binding site" evidence="7">
    <location>
        <position position="166"/>
    </location>
    <ligand>
        <name>glyoxylate</name>
        <dbReference type="ChEBI" id="CHEBI:36655"/>
    </ligand>
</feature>
<dbReference type="PANTHER" id="PTHR10578">
    <property type="entry name" value="S -2-HYDROXY-ACID OXIDASE-RELATED"/>
    <property type="match status" value="1"/>
</dbReference>
<dbReference type="PROSITE" id="PS00557">
    <property type="entry name" value="FMN_HYDROXY_ACID_DH_1"/>
    <property type="match status" value="1"/>
</dbReference>
<feature type="binding site" evidence="7">
    <location>
        <position position="276"/>
    </location>
    <ligand>
        <name>glyoxylate</name>
        <dbReference type="ChEBI" id="CHEBI:36655"/>
    </ligand>
</feature>
<comment type="similarity">
    <text evidence="5">Belongs to the FMN-dependent alpha-hydroxy acid dehydrogenase family.</text>
</comment>
<evidence type="ECO:0000313" key="10">
    <source>
        <dbReference type="Proteomes" id="UP000198877"/>
    </source>
</evidence>
<dbReference type="InterPro" id="IPR008259">
    <property type="entry name" value="FMN_hydac_DH_AS"/>
</dbReference>
<sequence>MRKTAHSIGDLRSAARRRLPRMVFDFLEGGALDELTLRRNRQQLDDQMLRQRVLFDATHADTRTSVLGTSVDLPLVVSPMGLLTVCHPEADVAIARAAAQAGSVFMHSPWSGCSLDEVVAVAPGRVWAQIAFWGDPRETARHVDRARSLGVDTLVIAGDVGVSSKRDRDLRHGTGMPPKPPLADVIDTALHPGWVLRWLTGRPMTWGNYAIDGRRIRMREMERWMEVNENPSASWEDVARLRREWQGKVVIKGVMSREDARLAVDHGVDGVFVSNHGGRQFDGQRATIEALPLIVDEVDGRAAVIMDGGIRRGADIVSALALGADVAAAGRPFAFGLSAGGQSGAARAFEVLRDELVTAMGFVGAATVDDLVPSVLDRTDVADPVRANA</sequence>
<dbReference type="SUPFAM" id="SSF51395">
    <property type="entry name" value="FMN-linked oxidoreductases"/>
    <property type="match status" value="1"/>
</dbReference>
<dbReference type="Gene3D" id="3.20.20.70">
    <property type="entry name" value="Aldolase class I"/>
    <property type="match status" value="1"/>
</dbReference>
<evidence type="ECO:0000256" key="2">
    <source>
        <dbReference type="ARBA" id="ARBA00022630"/>
    </source>
</evidence>
<feature type="binding site" evidence="7">
    <location>
        <position position="252"/>
    </location>
    <ligand>
        <name>FMN</name>
        <dbReference type="ChEBI" id="CHEBI:58210"/>
    </ligand>
</feature>
<evidence type="ECO:0000256" key="1">
    <source>
        <dbReference type="ARBA" id="ARBA00001917"/>
    </source>
</evidence>
<dbReference type="Pfam" id="PF01070">
    <property type="entry name" value="FMN_dh"/>
    <property type="match status" value="1"/>
</dbReference>
<name>A0A1I6FUZ6_9MICO</name>
<comment type="cofactor">
    <cofactor evidence="1">
        <name>FMN</name>
        <dbReference type="ChEBI" id="CHEBI:58210"/>
    </cofactor>
</comment>
<keyword evidence="4" id="KW-0560">Oxidoreductase</keyword>
<evidence type="ECO:0000256" key="6">
    <source>
        <dbReference type="PIRSR" id="PIRSR000138-1"/>
    </source>
</evidence>
<evidence type="ECO:0000256" key="7">
    <source>
        <dbReference type="PIRSR" id="PIRSR000138-2"/>
    </source>
</evidence>
<dbReference type="AlphaFoldDB" id="A0A1I6FUZ6"/>
<feature type="active site" description="Proton acceptor" evidence="6">
    <location>
        <position position="276"/>
    </location>
</feature>
<dbReference type="EMBL" id="FOYR01000001">
    <property type="protein sequence ID" value="SFR33759.1"/>
    <property type="molecule type" value="Genomic_DNA"/>
</dbReference>
<dbReference type="InterPro" id="IPR037396">
    <property type="entry name" value="FMN_HAD"/>
</dbReference>
<evidence type="ECO:0000259" key="8">
    <source>
        <dbReference type="PROSITE" id="PS51349"/>
    </source>
</evidence>
<dbReference type="GO" id="GO:0016614">
    <property type="term" value="F:oxidoreductase activity, acting on CH-OH group of donors"/>
    <property type="evidence" value="ECO:0007669"/>
    <property type="project" value="UniProtKB-ARBA"/>
</dbReference>
<dbReference type="PANTHER" id="PTHR10578:SF107">
    <property type="entry name" value="2-HYDROXYACID OXIDASE 1"/>
    <property type="match status" value="1"/>
</dbReference>
<evidence type="ECO:0000256" key="4">
    <source>
        <dbReference type="ARBA" id="ARBA00023002"/>
    </source>
</evidence>
<feature type="binding site" evidence="7">
    <location>
        <position position="279"/>
    </location>
    <ligand>
        <name>glyoxylate</name>
        <dbReference type="ChEBI" id="CHEBI:36655"/>
    </ligand>
</feature>
<dbReference type="InterPro" id="IPR012133">
    <property type="entry name" value="Alpha-hydoxy_acid_DH_FMN"/>
</dbReference>
<dbReference type="InterPro" id="IPR013785">
    <property type="entry name" value="Aldolase_TIM"/>
</dbReference>
<evidence type="ECO:0000256" key="3">
    <source>
        <dbReference type="ARBA" id="ARBA00022643"/>
    </source>
</evidence>
<feature type="domain" description="FMN hydroxy acid dehydrogenase" evidence="8">
    <location>
        <begin position="1"/>
        <end position="381"/>
    </location>
</feature>
<gene>
    <name evidence="9" type="ORF">SAMN04488591_0367</name>
</gene>
<protein>
    <submittedName>
        <fullName evidence="9">L-lactate dehydrogenase (Cytochrome)</fullName>
    </submittedName>
</protein>
<feature type="binding site" evidence="7">
    <location>
        <position position="129"/>
    </location>
    <ligand>
        <name>FMN</name>
        <dbReference type="ChEBI" id="CHEBI:58210"/>
    </ligand>
</feature>
<evidence type="ECO:0000313" key="9">
    <source>
        <dbReference type="EMBL" id="SFR33759.1"/>
    </source>
</evidence>
<accession>A0A1I6FUZ6</accession>
<dbReference type="PIRSF" id="PIRSF000138">
    <property type="entry name" value="Al-hdrx_acd_dh"/>
    <property type="match status" value="1"/>
</dbReference>
<dbReference type="PROSITE" id="PS51349">
    <property type="entry name" value="FMN_HYDROXY_ACID_DH_2"/>
    <property type="match status" value="1"/>
</dbReference>
<dbReference type="RefSeq" id="WP_175526129.1">
    <property type="nucleotide sequence ID" value="NZ_FOYR01000001.1"/>
</dbReference>
<feature type="binding site" evidence="7">
    <location>
        <begin position="307"/>
        <end position="311"/>
    </location>
    <ligand>
        <name>FMN</name>
        <dbReference type="ChEBI" id="CHEBI:58210"/>
    </ligand>
</feature>
<dbReference type="GO" id="GO:0010181">
    <property type="term" value="F:FMN binding"/>
    <property type="evidence" value="ECO:0007669"/>
    <property type="project" value="InterPro"/>
</dbReference>
<evidence type="ECO:0000256" key="5">
    <source>
        <dbReference type="ARBA" id="ARBA00024042"/>
    </source>
</evidence>
<dbReference type="CDD" id="cd02809">
    <property type="entry name" value="alpha_hydroxyacid_oxid_FMN"/>
    <property type="match status" value="1"/>
</dbReference>
<dbReference type="InterPro" id="IPR000262">
    <property type="entry name" value="FMN-dep_DH"/>
</dbReference>
<keyword evidence="2 7" id="KW-0285">Flavoprotein</keyword>
<organism evidence="9 10">
    <name type="scientific">Microbacterium azadirachtae</name>
    <dbReference type="NCBI Taxonomy" id="582680"/>
    <lineage>
        <taxon>Bacteria</taxon>
        <taxon>Bacillati</taxon>
        <taxon>Actinomycetota</taxon>
        <taxon>Actinomycetes</taxon>
        <taxon>Micrococcales</taxon>
        <taxon>Microbacteriaceae</taxon>
        <taxon>Microbacterium</taxon>
    </lineage>
</organism>
<proteinExistence type="inferred from homology"/>
<feature type="binding site" evidence="7">
    <location>
        <position position="108"/>
    </location>
    <ligand>
        <name>FMN</name>
        <dbReference type="ChEBI" id="CHEBI:58210"/>
    </ligand>
</feature>
<feature type="binding site" evidence="7">
    <location>
        <begin position="330"/>
        <end position="331"/>
    </location>
    <ligand>
        <name>FMN</name>
        <dbReference type="ChEBI" id="CHEBI:58210"/>
    </ligand>
</feature>